<protein>
    <submittedName>
        <fullName evidence="2">Uncharacterized protein</fullName>
    </submittedName>
</protein>
<feature type="compositionally biased region" description="Polar residues" evidence="1">
    <location>
        <begin position="42"/>
        <end position="62"/>
    </location>
</feature>
<dbReference type="EMBL" id="CAJHNH020002669">
    <property type="protein sequence ID" value="CAG5127407.1"/>
    <property type="molecule type" value="Genomic_DNA"/>
</dbReference>
<dbReference type="Proteomes" id="UP000678393">
    <property type="component" value="Unassembled WGS sequence"/>
</dbReference>
<name>A0A8S3ZCU5_9EUPU</name>
<gene>
    <name evidence="2" type="ORF">CUNI_LOCUS12965</name>
</gene>
<comment type="caution">
    <text evidence="2">The sequence shown here is derived from an EMBL/GenBank/DDBJ whole genome shotgun (WGS) entry which is preliminary data.</text>
</comment>
<evidence type="ECO:0000256" key="1">
    <source>
        <dbReference type="SAM" id="MobiDB-lite"/>
    </source>
</evidence>
<feature type="compositionally biased region" description="Basic and acidic residues" evidence="1">
    <location>
        <begin position="173"/>
        <end position="190"/>
    </location>
</feature>
<evidence type="ECO:0000313" key="3">
    <source>
        <dbReference type="Proteomes" id="UP000678393"/>
    </source>
</evidence>
<sequence>MGCSTSTVSPGEEGKAKAITKDKNTFKDKKQIVANGHAEATTEWSKQTIDNNGNKLNSLSQTPVPKSVAFDVTLDGLDAALGGKKRPQKLQTLEPLSVPKLTAEQLQEKQRLADEKREKLKQRKISASQKSSRRRRQLLEAREFETKILNEQNKVKTMQNLDDDVEVDKDTEFHTADMWRGTPDRTHHLDDDEDLEYSPQKRVGGQERPAGSASTVDSYDAAFMRSSTKEIQKLQPIHNLGNNVHVMSDDFFDS</sequence>
<keyword evidence="3" id="KW-1185">Reference proteome</keyword>
<evidence type="ECO:0000313" key="2">
    <source>
        <dbReference type="EMBL" id="CAG5127407.1"/>
    </source>
</evidence>
<dbReference type="OrthoDB" id="6344011at2759"/>
<accession>A0A8S3ZCU5</accession>
<feature type="compositionally biased region" description="Basic and acidic residues" evidence="1">
    <location>
        <begin position="106"/>
        <end position="118"/>
    </location>
</feature>
<organism evidence="2 3">
    <name type="scientific">Candidula unifasciata</name>
    <dbReference type="NCBI Taxonomy" id="100452"/>
    <lineage>
        <taxon>Eukaryota</taxon>
        <taxon>Metazoa</taxon>
        <taxon>Spiralia</taxon>
        <taxon>Lophotrochozoa</taxon>
        <taxon>Mollusca</taxon>
        <taxon>Gastropoda</taxon>
        <taxon>Heterobranchia</taxon>
        <taxon>Euthyneura</taxon>
        <taxon>Panpulmonata</taxon>
        <taxon>Eupulmonata</taxon>
        <taxon>Stylommatophora</taxon>
        <taxon>Helicina</taxon>
        <taxon>Helicoidea</taxon>
        <taxon>Geomitridae</taxon>
        <taxon>Candidula</taxon>
    </lineage>
</organism>
<feature type="region of interest" description="Disordered" evidence="1">
    <location>
        <begin position="173"/>
        <end position="217"/>
    </location>
</feature>
<reference evidence="2" key="1">
    <citation type="submission" date="2021-04" db="EMBL/GenBank/DDBJ databases">
        <authorList>
            <consortium name="Molecular Ecology Group"/>
        </authorList>
    </citation>
    <scope>NUCLEOTIDE SEQUENCE</scope>
</reference>
<feature type="region of interest" description="Disordered" evidence="1">
    <location>
        <begin position="37"/>
        <end position="62"/>
    </location>
</feature>
<dbReference type="AlphaFoldDB" id="A0A8S3ZCU5"/>
<proteinExistence type="predicted"/>
<feature type="region of interest" description="Disordered" evidence="1">
    <location>
        <begin position="101"/>
        <end position="136"/>
    </location>
</feature>